<dbReference type="Proteomes" id="UP000838878">
    <property type="component" value="Chromosome 11"/>
</dbReference>
<feature type="non-terminal residue" evidence="1">
    <location>
        <position position="73"/>
    </location>
</feature>
<evidence type="ECO:0000313" key="2">
    <source>
        <dbReference type="Proteomes" id="UP000838878"/>
    </source>
</evidence>
<dbReference type="EMBL" id="OV170231">
    <property type="protein sequence ID" value="CAH0716292.1"/>
    <property type="molecule type" value="Genomic_DNA"/>
</dbReference>
<reference evidence="1" key="1">
    <citation type="submission" date="2021-12" db="EMBL/GenBank/DDBJ databases">
        <authorList>
            <person name="Martin H S."/>
        </authorList>
    </citation>
    <scope>NUCLEOTIDE SEQUENCE</scope>
</reference>
<accession>A0A8J9VQQ1</accession>
<keyword evidence="2" id="KW-1185">Reference proteome</keyword>
<sequence length="73" mass="8481">MKCRLPPPLIRVSCFAPRVTGRACFPNIICARPWWTQLTNNKTDLPVRLVKKNFVDILFYFNIVTCQVILKVC</sequence>
<proteinExistence type="predicted"/>
<name>A0A8J9VQQ1_9NEOP</name>
<dbReference type="AlphaFoldDB" id="A0A8J9VQQ1"/>
<protein>
    <submittedName>
        <fullName evidence="1">Uncharacterized protein</fullName>
    </submittedName>
</protein>
<gene>
    <name evidence="1" type="ORF">BINO364_LOCUS3085</name>
</gene>
<evidence type="ECO:0000313" key="1">
    <source>
        <dbReference type="EMBL" id="CAH0716292.1"/>
    </source>
</evidence>
<organism evidence="1 2">
    <name type="scientific">Brenthis ino</name>
    <name type="common">lesser marbled fritillary</name>
    <dbReference type="NCBI Taxonomy" id="405034"/>
    <lineage>
        <taxon>Eukaryota</taxon>
        <taxon>Metazoa</taxon>
        <taxon>Ecdysozoa</taxon>
        <taxon>Arthropoda</taxon>
        <taxon>Hexapoda</taxon>
        <taxon>Insecta</taxon>
        <taxon>Pterygota</taxon>
        <taxon>Neoptera</taxon>
        <taxon>Endopterygota</taxon>
        <taxon>Lepidoptera</taxon>
        <taxon>Glossata</taxon>
        <taxon>Ditrysia</taxon>
        <taxon>Papilionoidea</taxon>
        <taxon>Nymphalidae</taxon>
        <taxon>Heliconiinae</taxon>
        <taxon>Argynnini</taxon>
        <taxon>Brenthis</taxon>
    </lineage>
</organism>